<dbReference type="EMBL" id="CP022749">
    <property type="protein sequence ID" value="ASY47040.1"/>
    <property type="molecule type" value="Genomic_DNA"/>
</dbReference>
<evidence type="ECO:0000313" key="1">
    <source>
        <dbReference type="EMBL" id="ASY46475.1"/>
    </source>
</evidence>
<dbReference type="KEGG" id="shyd:CJD35_18410"/>
<name>A0A249N0A3_SPHXE</name>
<gene>
    <name evidence="1" type="ORF">CJD35_18410</name>
    <name evidence="2" type="ORF">CJD35_21525</name>
</gene>
<dbReference type="Proteomes" id="UP000217141">
    <property type="component" value="Plasmid p1"/>
</dbReference>
<keyword evidence="2" id="KW-0067">ATP-binding</keyword>
<organism evidence="2 3">
    <name type="scientific">Sphingobium xenophagum</name>
    <dbReference type="NCBI Taxonomy" id="121428"/>
    <lineage>
        <taxon>Bacteria</taxon>
        <taxon>Pseudomonadati</taxon>
        <taxon>Pseudomonadota</taxon>
        <taxon>Alphaproteobacteria</taxon>
        <taxon>Sphingomonadales</taxon>
        <taxon>Sphingomonadaceae</taxon>
        <taxon>Sphingobium</taxon>
    </lineage>
</organism>
<protein>
    <submittedName>
        <fullName evidence="2">ATP-binding protein</fullName>
    </submittedName>
</protein>
<dbReference type="AlphaFoldDB" id="A0A249N0A3"/>
<keyword evidence="2" id="KW-0547">Nucleotide-binding</keyword>
<accession>A0A249N0A3</accession>
<dbReference type="InterPro" id="IPR027417">
    <property type="entry name" value="P-loop_NTPase"/>
</dbReference>
<proteinExistence type="predicted"/>
<reference evidence="2 3" key="1">
    <citation type="submission" date="2017-08" db="EMBL/GenBank/DDBJ databases">
        <title>Whole Genome Sequence of Sphingobium hydrophobicum C1: Insights into Adaption to the Electronic-waste Contaminated Sediment.</title>
        <authorList>
            <person name="Song D."/>
            <person name="Chen X."/>
            <person name="Xu M."/>
        </authorList>
    </citation>
    <scope>NUCLEOTIDE SEQUENCE [LARGE SCALE GENOMIC DNA]</scope>
    <source>
        <strain evidence="2 3">C1</strain>
        <plasmid evidence="1 3">p1</plasmid>
        <plasmid evidence="2 3">p3</plasmid>
    </source>
</reference>
<dbReference type="Gene3D" id="3.40.50.300">
    <property type="entry name" value="P-loop containing nucleotide triphosphate hydrolases"/>
    <property type="match status" value="1"/>
</dbReference>
<keyword evidence="2" id="KW-0614">Plasmid</keyword>
<geneLocation type="plasmid" evidence="1 3">
    <name>p1</name>
</geneLocation>
<dbReference type="KEGG" id="shyd:CJD35_21525"/>
<dbReference type="RefSeq" id="WP_095687369.1">
    <property type="nucleotide sequence ID" value="NZ_CP022747.1"/>
</dbReference>
<evidence type="ECO:0000313" key="2">
    <source>
        <dbReference type="EMBL" id="ASY47040.1"/>
    </source>
</evidence>
<evidence type="ECO:0000313" key="3">
    <source>
        <dbReference type="Proteomes" id="UP000217141"/>
    </source>
</evidence>
<dbReference type="SUPFAM" id="SSF52540">
    <property type="entry name" value="P-loop containing nucleoside triphosphate hydrolases"/>
    <property type="match status" value="1"/>
</dbReference>
<dbReference type="EMBL" id="CP022747">
    <property type="protein sequence ID" value="ASY46475.1"/>
    <property type="molecule type" value="Genomic_DNA"/>
</dbReference>
<dbReference type="GO" id="GO:0005524">
    <property type="term" value="F:ATP binding"/>
    <property type="evidence" value="ECO:0007669"/>
    <property type="project" value="UniProtKB-KW"/>
</dbReference>
<geneLocation type="plasmid" evidence="2 3">
    <name>p3</name>
</geneLocation>
<sequence length="1102" mass="118141">MKSLAAHVAIDRRFARSARLDADLNGTPPLVGYVLQATVRKALTQLAESQIESQQGAFTWTGPYGGGKSSAALLLANLVAGPKANRKIAREIAGEALSELYAKAFPKRGGDWKVVAVTGGRVRLREAIAEAAASSFGWDEQARNRHGSSDDRLIEALLSGPAPRSSGTLLILDELGKMLEHEALEGGDVHLLQDLAERASRSDGRLVVIGILHQSFEQYAARAARDARQEWAKVQGRYQDIAFLSGADETVALLGRAIASTPPAEALENAGHVATAVAQRRPTEIASLAQALADTWPLNPVTALLLGPVSRARFAQNERSVFGFLSSAEPAGFQQFLTATKVGAGTYDPSMLWDYLSANFGMALASGPDGSRFSLAFEAIERASAKGGPLHVALTKSAAVIEFFRNGSGVALADDFLTAAHPMAAEAEREAAIKDLLDWAVLIRQPRLGGYALFAGSDFDLEDAVSRAIMPIDNRQLDPIPQRAGFGFATAKRHYFLTGALRTFEIALHIVGAEESAQSLSTALLARSERGSGLLVLVLGDGSVQPAELDALAKATAKLLKRKGRVIAVGAAADSFALRSSASELLAVERVIRDHPQLEGDRIARREIAARQSLCVDELHRSLEAALETARWFLAPAPAKGLREPLAVVASALADAGYPSAPILKSELLQRDKPSSNAMAASRDLAHAMVSRSAEADLGITGYPAELGLYLTVLKPFGLHRQTPAGNYAFYDPDDSPEGRSLQPAWDLIDAAGSEGLDTVFSQWARAPYGLKAGVMPVLALAYMLARRDSVAIYIDGVYQTAINDVVVDKLLQRPADFRLRRIDRSVRETAFLSGLGELLGTASSEGSLPVAAALFQRFEALPDYALRTQRLADDARKVRAVVTKAEDPEALLFDALPEAFGQRLSPELVYQGLLGCEASYPELLTELRQALARALGIDIESFGGISERAATIKGLTNDYAFDAFADRAGAIEQGTGDLESLVSVLLHKPARNWSDRDREEALTGIARFGRRFRELEALAVVRDRQSHTEALALVVGLDPKTPPLMRSFVLSEKEKKAAATLADRVVAELRSDDKSGRLRLAALARAVAMLAAEADDEVEAA</sequence>
<dbReference type="Proteomes" id="UP000217141">
    <property type="component" value="Plasmid p3"/>
</dbReference>